<evidence type="ECO:0000313" key="2">
    <source>
        <dbReference type="Proteomes" id="UP000005101"/>
    </source>
</evidence>
<name>A0ABN0BQM6_BACFG</name>
<organism evidence="1 2">
    <name type="scientific">Bacteroides fragilis 3_1_12</name>
    <dbReference type="NCBI Taxonomy" id="457424"/>
    <lineage>
        <taxon>Bacteria</taxon>
        <taxon>Pseudomonadati</taxon>
        <taxon>Bacteroidota</taxon>
        <taxon>Bacteroidia</taxon>
        <taxon>Bacteroidales</taxon>
        <taxon>Bacteroidaceae</taxon>
        <taxon>Bacteroides</taxon>
    </lineage>
</organism>
<gene>
    <name evidence="1" type="ORF">BFAG_03896</name>
</gene>
<reference evidence="1 2" key="1">
    <citation type="submission" date="2008-12" db="EMBL/GenBank/DDBJ databases">
        <title>Annotation of Bacteroides fragilis strain 3_1_12.</title>
        <authorList>
            <consortium name="The Broad Institute Genome Sequencing Platform"/>
            <person name="Ward D."/>
            <person name="Young S.K."/>
            <person name="Kodira C.D."/>
            <person name="Zeng Q."/>
            <person name="Koehrsen M."/>
            <person name="Alvarado L."/>
            <person name="Berlin A."/>
            <person name="Borenstein D."/>
            <person name="Chen Z."/>
            <person name="Engels R."/>
            <person name="Freedman E."/>
            <person name="Gellesch M."/>
            <person name="Goldberg J."/>
            <person name="Griggs A."/>
            <person name="Gujja S."/>
            <person name="Heiman D."/>
            <person name="Hepburn T."/>
            <person name="Howarth C."/>
            <person name="Jen D."/>
            <person name="Larson L."/>
            <person name="Lewis B."/>
            <person name="Mehta T."/>
            <person name="Park D."/>
            <person name="Pearson M."/>
            <person name="Roberts A."/>
            <person name="Saif S."/>
            <person name="Shea T."/>
            <person name="Shenoy N."/>
            <person name="Sisk P."/>
            <person name="Stolte C."/>
            <person name="Sykes S."/>
            <person name="Walk T."/>
            <person name="White J."/>
            <person name="Yandava C."/>
            <person name="Allen-Vercoe E."/>
            <person name="Strauss J."/>
            <person name="Ambrose C."/>
            <person name="Lander E."/>
            <person name="Nusbaum C."/>
            <person name="Galagan J."/>
            <person name="Birren B."/>
        </authorList>
    </citation>
    <scope>NUCLEOTIDE SEQUENCE [LARGE SCALE GENOMIC DNA]</scope>
    <source>
        <strain evidence="1 2">3_1_12</strain>
    </source>
</reference>
<evidence type="ECO:0000313" key="1">
    <source>
        <dbReference type="EMBL" id="EFR55198.1"/>
    </source>
</evidence>
<protein>
    <submittedName>
        <fullName evidence="1">Uncharacterized protein</fullName>
    </submittedName>
</protein>
<proteinExistence type="predicted"/>
<dbReference type="Proteomes" id="UP000005101">
    <property type="component" value="Unassembled WGS sequence"/>
</dbReference>
<sequence>MRKSENWLSKPAEIRKNNIRQFPKKEKEQREKSEPVCFSLFSLAFQ</sequence>
<dbReference type="EMBL" id="EQ973216">
    <property type="protein sequence ID" value="EFR55198.1"/>
    <property type="molecule type" value="Genomic_DNA"/>
</dbReference>
<keyword evidence="2" id="KW-1185">Reference proteome</keyword>
<accession>A0ABN0BQM6</accession>